<reference evidence="7 8" key="1">
    <citation type="journal article" date="2018" name="Nat. Ecol. Evol.">
        <title>Pezizomycetes genomes reveal the molecular basis of ectomycorrhizal truffle lifestyle.</title>
        <authorList>
            <person name="Murat C."/>
            <person name="Payen T."/>
            <person name="Noel B."/>
            <person name="Kuo A."/>
            <person name="Morin E."/>
            <person name="Chen J."/>
            <person name="Kohler A."/>
            <person name="Krizsan K."/>
            <person name="Balestrini R."/>
            <person name="Da Silva C."/>
            <person name="Montanini B."/>
            <person name="Hainaut M."/>
            <person name="Levati E."/>
            <person name="Barry K.W."/>
            <person name="Belfiori B."/>
            <person name="Cichocki N."/>
            <person name="Clum A."/>
            <person name="Dockter R.B."/>
            <person name="Fauchery L."/>
            <person name="Guy J."/>
            <person name="Iotti M."/>
            <person name="Le Tacon F."/>
            <person name="Lindquist E.A."/>
            <person name="Lipzen A."/>
            <person name="Malagnac F."/>
            <person name="Mello A."/>
            <person name="Molinier V."/>
            <person name="Miyauchi S."/>
            <person name="Poulain J."/>
            <person name="Riccioni C."/>
            <person name="Rubini A."/>
            <person name="Sitrit Y."/>
            <person name="Splivallo R."/>
            <person name="Traeger S."/>
            <person name="Wang M."/>
            <person name="Zifcakova L."/>
            <person name="Wipf D."/>
            <person name="Zambonelli A."/>
            <person name="Paolocci F."/>
            <person name="Nowrousian M."/>
            <person name="Ottonello S."/>
            <person name="Baldrian P."/>
            <person name="Spatafora J.W."/>
            <person name="Henrissat B."/>
            <person name="Nagy L.G."/>
            <person name="Aury J.M."/>
            <person name="Wincker P."/>
            <person name="Grigoriev I.V."/>
            <person name="Bonfante P."/>
            <person name="Martin F.M."/>
        </authorList>
    </citation>
    <scope>NUCLEOTIDE SEQUENCE [LARGE SCALE GENOMIC DNA]</scope>
    <source>
        <strain evidence="7 8">CCBAS932</strain>
    </source>
</reference>
<keyword evidence="8" id="KW-1185">Reference proteome</keyword>
<proteinExistence type="inferred from homology"/>
<feature type="compositionally biased region" description="Basic and acidic residues" evidence="6">
    <location>
        <begin position="121"/>
        <end position="150"/>
    </location>
</feature>
<protein>
    <recommendedName>
        <fullName evidence="4">Required for respiratory growth protein 9, mitochondrial</fullName>
    </recommendedName>
</protein>
<dbReference type="InParanoid" id="A0A3N4KR87"/>
<dbReference type="OrthoDB" id="5578174at2759"/>
<name>A0A3N4KR87_9PEZI</name>
<feature type="region of interest" description="Disordered" evidence="6">
    <location>
        <begin position="17"/>
        <end position="37"/>
    </location>
</feature>
<dbReference type="GO" id="GO:0005634">
    <property type="term" value="C:nucleus"/>
    <property type="evidence" value="ECO:0007669"/>
    <property type="project" value="TreeGrafter"/>
</dbReference>
<accession>A0A3N4KR87</accession>
<evidence type="ECO:0000313" key="7">
    <source>
        <dbReference type="EMBL" id="RPB13007.1"/>
    </source>
</evidence>
<feature type="compositionally biased region" description="Basic and acidic residues" evidence="6">
    <location>
        <begin position="202"/>
        <end position="215"/>
    </location>
</feature>
<dbReference type="Proteomes" id="UP000277580">
    <property type="component" value="Unassembled WGS sequence"/>
</dbReference>
<dbReference type="PANTHER" id="PTHR13475">
    <property type="entry name" value="NEUGRIN"/>
    <property type="match status" value="1"/>
</dbReference>
<dbReference type="AlphaFoldDB" id="A0A3N4KR87"/>
<dbReference type="PANTHER" id="PTHR13475:SF3">
    <property type="entry name" value="NEUGRIN"/>
    <property type="match status" value="1"/>
</dbReference>
<sequence>MVGILKREAYWTLDGGEQTYSLTPKNNKGKRKREREERERLAAAAAALAPAEEIKEVDVAVVAPAVEETTAIAGEEKTDTAEGVSAKEGEEVDGTTNNSEADSAEGSETASAKAARKAARKAWEEKKAAREAKIALKEARKAEQSLEKNRERRKRRAAEREAAGIATAETEGDSSKTHKYDQFFSDTRKATSTEHTPQAPRAPREHLKSSKDQKSALETPRAPPRLTLQKQKRFGAAPDVLEGPESLETDQYTNKWDLQIPETDREPTRLQKWVATAPRDKVEPWHIYKARLQAKFKGQAWAPPKKLSPDAQEAIRVLRKNHPEITTKMLADKFEVSGEAIRRILKSRWREQVKTPEKAQEWAEKWAKRGEKVFQRWEEAGIVTTKKKKMNTMDIKKVLDERLKAERLKAERLKAEKVPTVNTSSVSDRLL</sequence>
<feature type="compositionally biased region" description="Basic and acidic residues" evidence="6">
    <location>
        <begin position="74"/>
        <end position="89"/>
    </location>
</feature>
<dbReference type="EMBL" id="ML119125">
    <property type="protein sequence ID" value="RPB13007.1"/>
    <property type="molecule type" value="Genomic_DNA"/>
</dbReference>
<evidence type="ECO:0000313" key="8">
    <source>
        <dbReference type="Proteomes" id="UP000277580"/>
    </source>
</evidence>
<organism evidence="7 8">
    <name type="scientific">Morchella conica CCBAS932</name>
    <dbReference type="NCBI Taxonomy" id="1392247"/>
    <lineage>
        <taxon>Eukaryota</taxon>
        <taxon>Fungi</taxon>
        <taxon>Dikarya</taxon>
        <taxon>Ascomycota</taxon>
        <taxon>Pezizomycotina</taxon>
        <taxon>Pezizomycetes</taxon>
        <taxon>Pezizales</taxon>
        <taxon>Morchellaceae</taxon>
        <taxon>Morchella</taxon>
    </lineage>
</organism>
<dbReference type="InterPro" id="IPR010487">
    <property type="entry name" value="NGRN/Rrg9"/>
</dbReference>
<evidence type="ECO:0000256" key="5">
    <source>
        <dbReference type="ARBA" id="ARBA00022946"/>
    </source>
</evidence>
<evidence type="ECO:0000256" key="6">
    <source>
        <dbReference type="SAM" id="MobiDB-lite"/>
    </source>
</evidence>
<comment type="function">
    <text evidence="1">Required for respiratory activity and maintenance and expression of the mitochondrial genome.</text>
</comment>
<feature type="compositionally biased region" description="Basic and acidic residues" evidence="6">
    <location>
        <begin position="173"/>
        <end position="192"/>
    </location>
</feature>
<dbReference type="STRING" id="1392247.A0A3N4KR87"/>
<feature type="compositionally biased region" description="Polar residues" evidence="6">
    <location>
        <begin position="94"/>
        <end position="109"/>
    </location>
</feature>
<keyword evidence="5" id="KW-0809">Transit peptide</keyword>
<dbReference type="GO" id="GO:0005739">
    <property type="term" value="C:mitochondrion"/>
    <property type="evidence" value="ECO:0007669"/>
    <property type="project" value="UniProtKB-SubCell"/>
</dbReference>
<gene>
    <name evidence="7" type="ORF">P167DRAFT_535406</name>
</gene>
<evidence type="ECO:0000256" key="3">
    <source>
        <dbReference type="ARBA" id="ARBA00010895"/>
    </source>
</evidence>
<comment type="similarity">
    <text evidence="3">Belongs to the RRG9 family.</text>
</comment>
<evidence type="ECO:0000256" key="1">
    <source>
        <dbReference type="ARBA" id="ARBA00003548"/>
    </source>
</evidence>
<comment type="subcellular location">
    <subcellularLocation>
        <location evidence="2">Mitochondrion</location>
    </subcellularLocation>
</comment>
<feature type="region of interest" description="Disordered" evidence="6">
    <location>
        <begin position="70"/>
        <end position="248"/>
    </location>
</feature>
<dbReference type="Pfam" id="PF06413">
    <property type="entry name" value="Neugrin"/>
    <property type="match status" value="1"/>
</dbReference>
<evidence type="ECO:0000256" key="4">
    <source>
        <dbReference type="ARBA" id="ARBA00013566"/>
    </source>
</evidence>
<evidence type="ECO:0000256" key="2">
    <source>
        <dbReference type="ARBA" id="ARBA00004173"/>
    </source>
</evidence>